<accession>A0A1Y1IVX3</accession>
<keyword evidence="1" id="KW-1133">Transmembrane helix</keyword>
<dbReference type="Proteomes" id="UP000054558">
    <property type="component" value="Unassembled WGS sequence"/>
</dbReference>
<evidence type="ECO:0000313" key="3">
    <source>
        <dbReference type="EMBL" id="GAQ92867.1"/>
    </source>
</evidence>
<keyword evidence="4" id="KW-1185">Reference proteome</keyword>
<dbReference type="AlphaFoldDB" id="A0A1Y1IVX3"/>
<dbReference type="InterPro" id="IPR001810">
    <property type="entry name" value="F-box_dom"/>
</dbReference>
<evidence type="ECO:0000256" key="1">
    <source>
        <dbReference type="SAM" id="Phobius"/>
    </source>
</evidence>
<keyword evidence="1" id="KW-0812">Transmembrane</keyword>
<dbReference type="PROSITE" id="PS50181">
    <property type="entry name" value="FBOX"/>
    <property type="match status" value="1"/>
</dbReference>
<feature type="transmembrane region" description="Helical" evidence="1">
    <location>
        <begin position="570"/>
        <end position="597"/>
    </location>
</feature>
<feature type="transmembrane region" description="Helical" evidence="1">
    <location>
        <begin position="634"/>
        <end position="652"/>
    </location>
</feature>
<proteinExistence type="predicted"/>
<reference evidence="3 4" key="1">
    <citation type="journal article" date="2014" name="Nat. Commun.">
        <title>Klebsormidium flaccidum genome reveals primary factors for plant terrestrial adaptation.</title>
        <authorList>
            <person name="Hori K."/>
            <person name="Maruyama F."/>
            <person name="Fujisawa T."/>
            <person name="Togashi T."/>
            <person name="Yamamoto N."/>
            <person name="Seo M."/>
            <person name="Sato S."/>
            <person name="Yamada T."/>
            <person name="Mori H."/>
            <person name="Tajima N."/>
            <person name="Moriyama T."/>
            <person name="Ikeuchi M."/>
            <person name="Watanabe M."/>
            <person name="Wada H."/>
            <person name="Kobayashi K."/>
            <person name="Saito M."/>
            <person name="Masuda T."/>
            <person name="Sasaki-Sekimoto Y."/>
            <person name="Mashiguchi K."/>
            <person name="Awai K."/>
            <person name="Shimojima M."/>
            <person name="Masuda S."/>
            <person name="Iwai M."/>
            <person name="Nobusawa T."/>
            <person name="Narise T."/>
            <person name="Kondo S."/>
            <person name="Saito H."/>
            <person name="Sato R."/>
            <person name="Murakawa M."/>
            <person name="Ihara Y."/>
            <person name="Oshima-Yamada Y."/>
            <person name="Ohtaka K."/>
            <person name="Satoh M."/>
            <person name="Sonobe K."/>
            <person name="Ishii M."/>
            <person name="Ohtani R."/>
            <person name="Kanamori-Sato M."/>
            <person name="Honoki R."/>
            <person name="Miyazaki D."/>
            <person name="Mochizuki H."/>
            <person name="Umetsu J."/>
            <person name="Higashi K."/>
            <person name="Shibata D."/>
            <person name="Kamiya Y."/>
            <person name="Sato N."/>
            <person name="Nakamura Y."/>
            <person name="Tabata S."/>
            <person name="Ida S."/>
            <person name="Kurokawa K."/>
            <person name="Ohta H."/>
        </authorList>
    </citation>
    <scope>NUCLEOTIDE SEQUENCE [LARGE SCALE GENOMIC DNA]</scope>
    <source>
        <strain evidence="3 4">NIES-2285</strain>
    </source>
</reference>
<sequence>MPVDVLRLILKDFSLKERLRLEILDKSHRDALRDPELWHAIKLGAVDAQTCTEDQLLSLLIRLEPRMQRGAARIRRMAESLSDVTEAFMKHRMAKLLAVEQLKRKTRASFCREAIFLQLMSLRYLHTAVPESWTPVRFFLETCTLWVEDQLQRIPLAVRSVCNFLRNVRSSASATFVRSGTSSPTERPERQRSAKRELLLNVSGAVQLSPNFVAACAIALSAAGFQVTVRMVGDGDPGFLTNNPVLDVIRSLALDCAFLVNLKVSGTYPWKPECLAPFNPWGPAQEPFGASEAIETKLERVAASVAPHFDGSKAAFQRFLRKVASVVEQRAEIAAVPGGGESQTRGATAEVYSYTVILEHLVTHLEEPLLEELGRFLRDAPSAHRVVVRNCMLSRSELRSLSAVLGEGDAGTVTFQHLGHDFSRNNGMARPILTCAELQASQDLQALALDFPLTLADLDSVALFLERNADARVVIHLRPAFYAQSAAAARQLFAKVSELCASGRGRVVLALYPGAGVVPSGTNRERAAEQGRKAAYYRGGCLGDAFLTSLQQEIQSPFRFEEALRAADRVIWGICVADVIFGLVLSLDSAFFGVRLFGFASELGIPITVQVFVAALSGWPSLRAAIQGERDPIDMGIVVFSVGLFPFLPFGATWRVLYFYLCACLAWTVLKWTGKIAVGCFHWVWPKIEARGKSKSSKCVNQ</sequence>
<feature type="transmembrane region" description="Helical" evidence="1">
    <location>
        <begin position="603"/>
        <end position="622"/>
    </location>
</feature>
<evidence type="ECO:0000259" key="2">
    <source>
        <dbReference type="PROSITE" id="PS50181"/>
    </source>
</evidence>
<name>A0A1Y1IVX3_KLENI</name>
<gene>
    <name evidence="3" type="ORF">KFL_011740030</name>
</gene>
<organism evidence="3 4">
    <name type="scientific">Klebsormidium nitens</name>
    <name type="common">Green alga</name>
    <name type="synonym">Ulothrix nitens</name>
    <dbReference type="NCBI Taxonomy" id="105231"/>
    <lineage>
        <taxon>Eukaryota</taxon>
        <taxon>Viridiplantae</taxon>
        <taxon>Streptophyta</taxon>
        <taxon>Klebsormidiophyceae</taxon>
        <taxon>Klebsormidiales</taxon>
        <taxon>Klebsormidiaceae</taxon>
        <taxon>Klebsormidium</taxon>
    </lineage>
</organism>
<evidence type="ECO:0000313" key="4">
    <source>
        <dbReference type="Proteomes" id="UP000054558"/>
    </source>
</evidence>
<keyword evidence="1" id="KW-0472">Membrane</keyword>
<feature type="domain" description="F-box" evidence="2">
    <location>
        <begin position="1"/>
        <end position="41"/>
    </location>
</feature>
<dbReference type="EMBL" id="DF238123">
    <property type="protein sequence ID" value="GAQ92867.1"/>
    <property type="molecule type" value="Genomic_DNA"/>
</dbReference>
<protein>
    <recommendedName>
        <fullName evidence="2">F-box domain-containing protein</fullName>
    </recommendedName>
</protein>